<dbReference type="RefSeq" id="WP_145237329.1">
    <property type="nucleotide sequence ID" value="NZ_CP036273.1"/>
</dbReference>
<organism evidence="2 3">
    <name type="scientific">Urbifossiella limnaea</name>
    <dbReference type="NCBI Taxonomy" id="2528023"/>
    <lineage>
        <taxon>Bacteria</taxon>
        <taxon>Pseudomonadati</taxon>
        <taxon>Planctomycetota</taxon>
        <taxon>Planctomycetia</taxon>
        <taxon>Gemmatales</taxon>
        <taxon>Gemmataceae</taxon>
        <taxon>Urbifossiella</taxon>
    </lineage>
</organism>
<keyword evidence="3" id="KW-1185">Reference proteome</keyword>
<dbReference type="Proteomes" id="UP000319576">
    <property type="component" value="Chromosome"/>
</dbReference>
<dbReference type="EMBL" id="CP036273">
    <property type="protein sequence ID" value="QDU20191.1"/>
    <property type="molecule type" value="Genomic_DNA"/>
</dbReference>
<evidence type="ECO:0000313" key="2">
    <source>
        <dbReference type="EMBL" id="QDU20191.1"/>
    </source>
</evidence>
<proteinExistence type="predicted"/>
<evidence type="ECO:0000256" key="1">
    <source>
        <dbReference type="SAM" id="SignalP"/>
    </source>
</evidence>
<dbReference type="OrthoDB" id="269764at2"/>
<dbReference type="AlphaFoldDB" id="A0A517XRQ2"/>
<dbReference type="KEGG" id="uli:ETAA1_21360"/>
<keyword evidence="1" id="KW-0732">Signal</keyword>
<dbReference type="NCBIfam" id="NF040466">
    <property type="entry name" value="ydjY_domain"/>
    <property type="match status" value="1"/>
</dbReference>
<reference evidence="2 3" key="1">
    <citation type="submission" date="2019-02" db="EMBL/GenBank/DDBJ databases">
        <title>Deep-cultivation of Planctomycetes and their phenomic and genomic characterization uncovers novel biology.</title>
        <authorList>
            <person name="Wiegand S."/>
            <person name="Jogler M."/>
            <person name="Boedeker C."/>
            <person name="Pinto D."/>
            <person name="Vollmers J."/>
            <person name="Rivas-Marin E."/>
            <person name="Kohn T."/>
            <person name="Peeters S.H."/>
            <person name="Heuer A."/>
            <person name="Rast P."/>
            <person name="Oberbeckmann S."/>
            <person name="Bunk B."/>
            <person name="Jeske O."/>
            <person name="Meyerdierks A."/>
            <person name="Storesund J.E."/>
            <person name="Kallscheuer N."/>
            <person name="Luecker S."/>
            <person name="Lage O.M."/>
            <person name="Pohl T."/>
            <person name="Merkel B.J."/>
            <person name="Hornburger P."/>
            <person name="Mueller R.-W."/>
            <person name="Bruemmer F."/>
            <person name="Labrenz M."/>
            <person name="Spormann A.M."/>
            <person name="Op den Camp H."/>
            <person name="Overmann J."/>
            <person name="Amann R."/>
            <person name="Jetten M.S.M."/>
            <person name="Mascher T."/>
            <person name="Medema M.H."/>
            <person name="Devos D.P."/>
            <person name="Kaster A.-K."/>
            <person name="Ovreas L."/>
            <person name="Rohde M."/>
            <person name="Galperin M.Y."/>
            <person name="Jogler C."/>
        </authorList>
    </citation>
    <scope>NUCLEOTIDE SEQUENCE [LARGE SCALE GENOMIC DNA]</scope>
    <source>
        <strain evidence="2 3">ETA_A1</strain>
    </source>
</reference>
<accession>A0A517XRQ2</accession>
<feature type="signal peptide" evidence="1">
    <location>
        <begin position="1"/>
        <end position="24"/>
    </location>
</feature>
<gene>
    <name evidence="2" type="ORF">ETAA1_21360</name>
</gene>
<name>A0A517XRQ2_9BACT</name>
<evidence type="ECO:0000313" key="3">
    <source>
        <dbReference type="Proteomes" id="UP000319576"/>
    </source>
</evidence>
<sequence precursor="true">MKRLLVPALAVVFAVLVGVGGDPAAGQDKSAVVVVDKEKRTVSVPAKVAPRKLEHLKGEVYPIELIAGWGHPRGKKAHEIVVAIDVMPSDVHKGLEALGLKAGKPAKGPDAKAEGPAVLVYFEVPEGSTSKKVAIEKVLIDPKSKKQAPKMTFRFTGSTMVAPDPTKPDEKKYGADLTGSLVCLFPVTDEVVLQTDWTMKEEKYLKLDVNPEALPKEGGAVRLVIEAPAK</sequence>
<feature type="chain" id="PRO_5021743236" evidence="1">
    <location>
        <begin position="25"/>
        <end position="230"/>
    </location>
</feature>
<protein>
    <submittedName>
        <fullName evidence="2">Uncharacterized protein</fullName>
    </submittedName>
</protein>
<dbReference type="InterPro" id="IPR047750">
    <property type="entry name" value="YdjY-like"/>
</dbReference>